<keyword evidence="1" id="KW-0472">Membrane</keyword>
<gene>
    <name evidence="2" type="ORF">AB205_0139910</name>
</gene>
<accession>A0A2G9S985</accession>
<feature type="transmembrane region" description="Helical" evidence="1">
    <location>
        <begin position="84"/>
        <end position="101"/>
    </location>
</feature>
<dbReference type="Proteomes" id="UP000228934">
    <property type="component" value="Unassembled WGS sequence"/>
</dbReference>
<keyword evidence="1" id="KW-0812">Transmembrane</keyword>
<dbReference type="OrthoDB" id="21144at2759"/>
<organism evidence="2 3">
    <name type="scientific">Aquarana catesbeiana</name>
    <name type="common">American bullfrog</name>
    <name type="synonym">Rana catesbeiana</name>
    <dbReference type="NCBI Taxonomy" id="8400"/>
    <lineage>
        <taxon>Eukaryota</taxon>
        <taxon>Metazoa</taxon>
        <taxon>Chordata</taxon>
        <taxon>Craniata</taxon>
        <taxon>Vertebrata</taxon>
        <taxon>Euteleostomi</taxon>
        <taxon>Amphibia</taxon>
        <taxon>Batrachia</taxon>
        <taxon>Anura</taxon>
        <taxon>Neobatrachia</taxon>
        <taxon>Ranoidea</taxon>
        <taxon>Ranidae</taxon>
        <taxon>Aquarana</taxon>
    </lineage>
</organism>
<dbReference type="AlphaFoldDB" id="A0A2G9S985"/>
<evidence type="ECO:0000313" key="3">
    <source>
        <dbReference type="Proteomes" id="UP000228934"/>
    </source>
</evidence>
<protein>
    <submittedName>
        <fullName evidence="2">Uncharacterized protein</fullName>
    </submittedName>
</protein>
<name>A0A2G9S985_AQUCT</name>
<proteinExistence type="predicted"/>
<keyword evidence="1" id="KW-1133">Transmembrane helix</keyword>
<keyword evidence="3" id="KW-1185">Reference proteome</keyword>
<evidence type="ECO:0000313" key="2">
    <source>
        <dbReference type="EMBL" id="PIO36706.1"/>
    </source>
</evidence>
<evidence type="ECO:0000256" key="1">
    <source>
        <dbReference type="SAM" id="Phobius"/>
    </source>
</evidence>
<reference evidence="3" key="1">
    <citation type="journal article" date="2017" name="Nat. Commun.">
        <title>The North American bullfrog draft genome provides insight into hormonal regulation of long noncoding RNA.</title>
        <authorList>
            <person name="Hammond S.A."/>
            <person name="Warren R.L."/>
            <person name="Vandervalk B.P."/>
            <person name="Kucuk E."/>
            <person name="Khan H."/>
            <person name="Gibb E.A."/>
            <person name="Pandoh P."/>
            <person name="Kirk H."/>
            <person name="Zhao Y."/>
            <person name="Jones M."/>
            <person name="Mungall A.J."/>
            <person name="Coope R."/>
            <person name="Pleasance S."/>
            <person name="Moore R.A."/>
            <person name="Holt R.A."/>
            <person name="Round J.M."/>
            <person name="Ohora S."/>
            <person name="Walle B.V."/>
            <person name="Veldhoen N."/>
            <person name="Helbing C.C."/>
            <person name="Birol I."/>
        </authorList>
    </citation>
    <scope>NUCLEOTIDE SEQUENCE [LARGE SCALE GENOMIC DNA]</scope>
</reference>
<sequence>MDQPAAIKVIFVHSIANGLYIMETSGCCIPGVAFAFTETIESLAPWKDMICIKAHFVTITWKQFNNLQKQHVCCFTKPGICARAVYRLLSILLSFIYLNMLNV</sequence>
<dbReference type="EMBL" id="KV926742">
    <property type="protein sequence ID" value="PIO36706.1"/>
    <property type="molecule type" value="Genomic_DNA"/>
</dbReference>